<keyword evidence="8" id="KW-1185">Reference proteome</keyword>
<evidence type="ECO:0000313" key="8">
    <source>
        <dbReference type="Proteomes" id="UP000011680"/>
    </source>
</evidence>
<keyword evidence="4" id="KW-0067">ATP-binding</keyword>
<dbReference type="CDD" id="cd17926">
    <property type="entry name" value="DEXHc_RE"/>
    <property type="match status" value="1"/>
</dbReference>
<dbReference type="GO" id="GO:0140097">
    <property type="term" value="F:catalytic activity, acting on DNA"/>
    <property type="evidence" value="ECO:0007669"/>
    <property type="project" value="UniProtKB-ARBA"/>
</dbReference>
<name>M0MVR3_9EURY</name>
<dbReference type="PANTHER" id="PTHR11274:SF0">
    <property type="entry name" value="GENERAL TRANSCRIPTION AND DNA REPAIR FACTOR IIH HELICASE SUBUNIT XPB"/>
    <property type="match status" value="1"/>
</dbReference>
<protein>
    <submittedName>
        <fullName evidence="7">DNA repair protein rad25</fullName>
    </submittedName>
</protein>
<evidence type="ECO:0000259" key="5">
    <source>
        <dbReference type="PROSITE" id="PS51192"/>
    </source>
</evidence>
<dbReference type="PANTHER" id="PTHR11274">
    <property type="entry name" value="RAD25/XP-B DNA REPAIR HELICASE"/>
    <property type="match status" value="1"/>
</dbReference>
<evidence type="ECO:0000256" key="3">
    <source>
        <dbReference type="ARBA" id="ARBA00022806"/>
    </source>
</evidence>
<dbReference type="InterPro" id="IPR027417">
    <property type="entry name" value="P-loop_NTPase"/>
</dbReference>
<dbReference type="GO" id="GO:0004386">
    <property type="term" value="F:helicase activity"/>
    <property type="evidence" value="ECO:0007669"/>
    <property type="project" value="UniProtKB-KW"/>
</dbReference>
<dbReference type="GO" id="GO:0016787">
    <property type="term" value="F:hydrolase activity"/>
    <property type="evidence" value="ECO:0007669"/>
    <property type="project" value="UniProtKB-KW"/>
</dbReference>
<dbReference type="InterPro" id="IPR050615">
    <property type="entry name" value="ATP-dep_DNA_Helicase"/>
</dbReference>
<dbReference type="Pfam" id="PF00271">
    <property type="entry name" value="Helicase_C"/>
    <property type="match status" value="1"/>
</dbReference>
<comment type="caution">
    <text evidence="7">The sequence shown here is derived from an EMBL/GenBank/DDBJ whole genome shotgun (WGS) entry which is preliminary data.</text>
</comment>
<dbReference type="InterPro" id="IPR014001">
    <property type="entry name" value="Helicase_ATP-bd"/>
</dbReference>
<keyword evidence="1" id="KW-0547">Nucleotide-binding</keyword>
<organism evidence="7 8">
    <name type="scientific">Halococcus thailandensis JCM 13552</name>
    <dbReference type="NCBI Taxonomy" id="1227457"/>
    <lineage>
        <taxon>Archaea</taxon>
        <taxon>Methanobacteriati</taxon>
        <taxon>Methanobacteriota</taxon>
        <taxon>Stenosarchaea group</taxon>
        <taxon>Halobacteria</taxon>
        <taxon>Halobacteriales</taxon>
        <taxon>Halococcaceae</taxon>
        <taxon>Halococcus</taxon>
    </lineage>
</organism>
<dbReference type="InterPro" id="IPR049430">
    <property type="entry name" value="UvsW_N_sf"/>
</dbReference>
<accession>M0MVR3</accession>
<feature type="domain" description="Helicase C-terminal" evidence="6">
    <location>
        <begin position="424"/>
        <end position="585"/>
    </location>
</feature>
<dbReference type="AlphaFoldDB" id="M0MVR3"/>
<dbReference type="PATRIC" id="fig|1227457.3.peg.3876"/>
<dbReference type="GO" id="GO:0003677">
    <property type="term" value="F:DNA binding"/>
    <property type="evidence" value="ECO:0007669"/>
    <property type="project" value="InterPro"/>
</dbReference>
<dbReference type="Proteomes" id="UP000011680">
    <property type="component" value="Unassembled WGS sequence"/>
</dbReference>
<keyword evidence="2" id="KW-0378">Hydrolase</keyword>
<dbReference type="EMBL" id="AOMF01000182">
    <property type="protein sequence ID" value="EMA48894.1"/>
    <property type="molecule type" value="Genomic_DNA"/>
</dbReference>
<sequence>MSTQQFSYDRVESPYGPKLAVQFDYDAAIVDALKRLSWSNTHRAYNDPDDTDAVADYRCWTIDHTKDALKAFETELGTAVPDDYWPGGAPSDNSTVRLIVPEGSSHFRVESQSDRVVSLLDAAFSYRVEDAEYVTAYQNGEWDGKEHLFETRFRRAPVGLLDRARALLESEGYSVSVEREAPNTGREIATEWTFDHDLRPYQREAIQAMLDDDGGVVALPTGTGKTVVGLRFIHALESRALVLVHSRELLHQWAERIEATLGVEPGVIGDRQFTQGPVTVATLQTVMKQGGNGAPSALDGDYGIVVFDECHRTSAAEQMHEIGTDIDAFYRVGLSATPWRRVDGETLKIEAAVGPIAHEVSPQRMIQEGYLANPTFEVIDPMDYGQPRHASVNESYQNAKTRVIECDPARLTAIASKTHKLADDGHQVLVNVSRKGHGRLIASMLDGTVSVDDIVAGIDNSDRKRQLRQSFQKLAQISNTDAVMLTGETPDAKRDSILDDLERGEQEIVISTILKEGVDIPSLDAVILAHGQRSDIETIQTIGRVLRPSSGRGARVVDVIDRGRFFQEAYEERQQTMKDYYELEDSPSTETPRRAVV</sequence>
<proteinExistence type="predicted"/>
<keyword evidence="3" id="KW-0347">Helicase</keyword>
<dbReference type="InterPro" id="IPR001650">
    <property type="entry name" value="Helicase_C-like"/>
</dbReference>
<evidence type="ECO:0000259" key="6">
    <source>
        <dbReference type="PROSITE" id="PS51194"/>
    </source>
</evidence>
<dbReference type="PROSITE" id="PS51192">
    <property type="entry name" value="HELICASE_ATP_BIND_1"/>
    <property type="match status" value="1"/>
</dbReference>
<dbReference type="SUPFAM" id="SSF52540">
    <property type="entry name" value="P-loop containing nucleoside triphosphate hydrolases"/>
    <property type="match status" value="2"/>
</dbReference>
<feature type="domain" description="Helicase ATP-binding" evidence="5">
    <location>
        <begin position="206"/>
        <end position="356"/>
    </location>
</feature>
<dbReference type="SMART" id="SM00487">
    <property type="entry name" value="DEXDc"/>
    <property type="match status" value="1"/>
</dbReference>
<dbReference type="Gene3D" id="3.30.780.20">
    <property type="match status" value="1"/>
</dbReference>
<dbReference type="GO" id="GO:0005524">
    <property type="term" value="F:ATP binding"/>
    <property type="evidence" value="ECO:0007669"/>
    <property type="project" value="UniProtKB-KW"/>
</dbReference>
<dbReference type="eggNOG" id="arCOG00876">
    <property type="taxonomic scope" value="Archaea"/>
</dbReference>
<dbReference type="OrthoDB" id="6396at2157"/>
<evidence type="ECO:0000256" key="2">
    <source>
        <dbReference type="ARBA" id="ARBA00022801"/>
    </source>
</evidence>
<evidence type="ECO:0000256" key="4">
    <source>
        <dbReference type="ARBA" id="ARBA00022840"/>
    </source>
</evidence>
<dbReference type="PROSITE" id="PS51194">
    <property type="entry name" value="HELICASE_CTER"/>
    <property type="match status" value="1"/>
</dbReference>
<dbReference type="RefSeq" id="WP_007743354.1">
    <property type="nucleotide sequence ID" value="NZ_AOMF01000182.1"/>
</dbReference>
<evidence type="ECO:0000256" key="1">
    <source>
        <dbReference type="ARBA" id="ARBA00022741"/>
    </source>
</evidence>
<dbReference type="Pfam" id="PF04851">
    <property type="entry name" value="ResIII"/>
    <property type="match status" value="1"/>
</dbReference>
<dbReference type="InterPro" id="IPR006935">
    <property type="entry name" value="Helicase/UvrB_N"/>
</dbReference>
<dbReference type="SMART" id="SM00490">
    <property type="entry name" value="HELICc"/>
    <property type="match status" value="1"/>
</dbReference>
<reference evidence="7 8" key="1">
    <citation type="journal article" date="2014" name="PLoS Genet.">
        <title>Phylogenetically driven sequencing of extremely halophilic archaea reveals strategies for static and dynamic osmo-response.</title>
        <authorList>
            <person name="Becker E.A."/>
            <person name="Seitzer P.M."/>
            <person name="Tritt A."/>
            <person name="Larsen D."/>
            <person name="Krusor M."/>
            <person name="Yao A.I."/>
            <person name="Wu D."/>
            <person name="Madern D."/>
            <person name="Eisen J.A."/>
            <person name="Darling A.E."/>
            <person name="Facciotti M.T."/>
        </authorList>
    </citation>
    <scope>NUCLEOTIDE SEQUENCE [LARGE SCALE GENOMIC DNA]</scope>
    <source>
        <strain evidence="7 8">JCM 13552</strain>
    </source>
</reference>
<dbReference type="Gene3D" id="3.40.50.300">
    <property type="entry name" value="P-loop containing nucleotide triphosphate hydrolases"/>
    <property type="match status" value="2"/>
</dbReference>
<dbReference type="STRING" id="1227457.C451_19828"/>
<evidence type="ECO:0000313" key="7">
    <source>
        <dbReference type="EMBL" id="EMA48894.1"/>
    </source>
</evidence>
<gene>
    <name evidence="7" type="ORF">C451_19828</name>
</gene>